<dbReference type="AlphaFoldDB" id="A0A081A6K7"/>
<comment type="caution">
    <text evidence="7">The sequence shown here is derived from an EMBL/GenBank/DDBJ whole genome shotgun (WGS) entry which is preliminary data.</text>
</comment>
<dbReference type="GO" id="GO:0016891">
    <property type="term" value="F:RNA endonuclease activity producing 5'-phosphomonoesters, hydrolytic mechanism"/>
    <property type="evidence" value="ECO:0007669"/>
    <property type="project" value="TreeGrafter"/>
</dbReference>
<dbReference type="InterPro" id="IPR051406">
    <property type="entry name" value="PLD_domain"/>
</dbReference>
<dbReference type="PANTHER" id="PTHR43856">
    <property type="entry name" value="CARDIOLIPIN HYDROLASE"/>
    <property type="match status" value="1"/>
</dbReference>
<evidence type="ECO:0000256" key="5">
    <source>
        <dbReference type="ARBA" id="ARBA00040549"/>
    </source>
</evidence>
<comment type="similarity">
    <text evidence="4">Belongs to the phospholipase D family. MitoPLD/Zucchini subfamily.</text>
</comment>
<evidence type="ECO:0000313" key="7">
    <source>
        <dbReference type="EMBL" id="ETO74518.1"/>
    </source>
</evidence>
<gene>
    <name evidence="7" type="ORF">F444_09755</name>
</gene>
<evidence type="ECO:0000256" key="2">
    <source>
        <dbReference type="ARBA" id="ARBA00022963"/>
    </source>
</evidence>
<organism evidence="7 8">
    <name type="scientific">Phytophthora nicotianae P1976</name>
    <dbReference type="NCBI Taxonomy" id="1317066"/>
    <lineage>
        <taxon>Eukaryota</taxon>
        <taxon>Sar</taxon>
        <taxon>Stramenopiles</taxon>
        <taxon>Oomycota</taxon>
        <taxon>Peronosporomycetes</taxon>
        <taxon>Peronosporales</taxon>
        <taxon>Peronosporaceae</taxon>
        <taxon>Phytophthora</taxon>
    </lineage>
</organism>
<dbReference type="PANTHER" id="PTHR43856:SF1">
    <property type="entry name" value="MITOCHONDRIAL CARDIOLIPIN HYDROLASE"/>
    <property type="match status" value="1"/>
</dbReference>
<dbReference type="SUPFAM" id="SSF56024">
    <property type="entry name" value="Phospholipase D/nuclease"/>
    <property type="match status" value="1"/>
</dbReference>
<evidence type="ECO:0000256" key="3">
    <source>
        <dbReference type="ARBA" id="ARBA00023098"/>
    </source>
</evidence>
<dbReference type="Pfam" id="PF13091">
    <property type="entry name" value="PLDc_2"/>
    <property type="match status" value="1"/>
</dbReference>
<name>A0A081A6K7_PHYNI</name>
<dbReference type="GO" id="GO:0016042">
    <property type="term" value="P:lipid catabolic process"/>
    <property type="evidence" value="ECO:0007669"/>
    <property type="project" value="UniProtKB-KW"/>
</dbReference>
<feature type="domain" description="Phospholipase D-like" evidence="6">
    <location>
        <begin position="63"/>
        <end position="164"/>
    </location>
</feature>
<evidence type="ECO:0000313" key="8">
    <source>
        <dbReference type="Proteomes" id="UP000028582"/>
    </source>
</evidence>
<dbReference type="Proteomes" id="UP000028582">
    <property type="component" value="Unassembled WGS sequence"/>
</dbReference>
<dbReference type="EMBL" id="ANJA01001794">
    <property type="protein sequence ID" value="ETO74518.1"/>
    <property type="molecule type" value="Genomic_DNA"/>
</dbReference>
<sequence>MLSDAVVTAIKADAKAYLQRSGRFRGNPDAAATATVVRYVKAGNSARTTLLHRLEDNAVTGADLPFYALTDIAFCRALIWLHRLHKRVRVVIDRKWVRSCPSAIECVKLLINAGIPVRHRTPIMHYKLLILTYKDDIFVSSGSANLTNAAWNHNDELLVQIMGPPGYVAQAMFAQLFGQSLKTDPDFALTPTEPTGFGSEPSDRRFAETLTHGNIWSSLSNALLLALLQHWYSAAIIYRDTQDFFVLLALWGIRSCNSV</sequence>
<evidence type="ECO:0000256" key="4">
    <source>
        <dbReference type="ARBA" id="ARBA00038012"/>
    </source>
</evidence>
<evidence type="ECO:0000256" key="1">
    <source>
        <dbReference type="ARBA" id="ARBA00022801"/>
    </source>
</evidence>
<keyword evidence="1" id="KW-0378">Hydrolase</keyword>
<keyword evidence="2" id="KW-0442">Lipid degradation</keyword>
<reference evidence="7 8" key="1">
    <citation type="submission" date="2013-11" db="EMBL/GenBank/DDBJ databases">
        <title>The Genome Sequence of Phytophthora parasitica P1976.</title>
        <authorList>
            <consortium name="The Broad Institute Genomics Platform"/>
            <person name="Russ C."/>
            <person name="Tyler B."/>
            <person name="Panabieres F."/>
            <person name="Shan W."/>
            <person name="Tripathy S."/>
            <person name="Grunwald N."/>
            <person name="Machado M."/>
            <person name="Johnson C.S."/>
            <person name="Walker B."/>
            <person name="Young S."/>
            <person name="Zeng Q."/>
            <person name="Gargeya S."/>
            <person name="Fitzgerald M."/>
            <person name="Haas B."/>
            <person name="Abouelleil A."/>
            <person name="Allen A.W."/>
            <person name="Alvarado L."/>
            <person name="Arachchi H.M."/>
            <person name="Berlin A.M."/>
            <person name="Chapman S.B."/>
            <person name="Gainer-Dewar J."/>
            <person name="Goldberg J."/>
            <person name="Griggs A."/>
            <person name="Gujja S."/>
            <person name="Hansen M."/>
            <person name="Howarth C."/>
            <person name="Imamovic A."/>
            <person name="Ireland A."/>
            <person name="Larimer J."/>
            <person name="McCowan C."/>
            <person name="Murphy C."/>
            <person name="Pearson M."/>
            <person name="Poon T.W."/>
            <person name="Priest M."/>
            <person name="Roberts A."/>
            <person name="Saif S."/>
            <person name="Shea T."/>
            <person name="Sisk P."/>
            <person name="Sykes S."/>
            <person name="Wortman J."/>
            <person name="Nusbaum C."/>
            <person name="Birren B."/>
        </authorList>
    </citation>
    <scope>NUCLEOTIDE SEQUENCE [LARGE SCALE GENOMIC DNA]</scope>
    <source>
        <strain evidence="7 8">P1976</strain>
    </source>
</reference>
<dbReference type="Gene3D" id="3.30.870.10">
    <property type="entry name" value="Endonuclease Chain A"/>
    <property type="match status" value="1"/>
</dbReference>
<proteinExistence type="inferred from homology"/>
<keyword evidence="3" id="KW-0443">Lipid metabolism</keyword>
<dbReference type="InterPro" id="IPR025202">
    <property type="entry name" value="PLD-like_dom"/>
</dbReference>
<protein>
    <recommendedName>
        <fullName evidence="5">Mitochondrial cardiolipin hydrolase</fullName>
    </recommendedName>
</protein>
<accession>A0A081A6K7</accession>
<evidence type="ECO:0000259" key="6">
    <source>
        <dbReference type="Pfam" id="PF13091"/>
    </source>
</evidence>